<name>A0ABY8R423_PARBF</name>
<evidence type="ECO:0000313" key="2">
    <source>
        <dbReference type="Proteomes" id="UP001239169"/>
    </source>
</evidence>
<accession>A0ABY8R423</accession>
<keyword evidence="2" id="KW-1185">Reference proteome</keyword>
<protein>
    <submittedName>
        <fullName evidence="1">Uncharacterized protein</fullName>
    </submittedName>
</protein>
<dbReference type="Proteomes" id="UP001239169">
    <property type="component" value="Chromosome"/>
</dbReference>
<reference evidence="1 2" key="1">
    <citation type="submission" date="2023-04" db="EMBL/GenBank/DDBJ databases">
        <title>Bacteria Genome Submission.</title>
        <authorList>
            <person name="Isaac P."/>
        </authorList>
    </citation>
    <scope>NUCLEOTIDE SEQUENCE [LARGE SCALE GENOMIC DNA]</scope>
    <source>
        <strain evidence="1 2">SampleS7P1</strain>
    </source>
</reference>
<gene>
    <name evidence="1" type="ORF">QJS64_16860</name>
</gene>
<dbReference type="EMBL" id="CP124685">
    <property type="protein sequence ID" value="WGX75602.1"/>
    <property type="molecule type" value="Genomic_DNA"/>
</dbReference>
<sequence length="67" mass="7773">MFLDLLKVGIDGYLLDISDEDDFKYIIKKIINGKKFFDSDLLGDSKNEYLTNFGNITKRRTSNEVFS</sequence>
<proteinExistence type="predicted"/>
<organism evidence="1 2">
    <name type="scientific">Paraclostridium bifermentans</name>
    <name type="common">Clostridium bifermentans</name>
    <dbReference type="NCBI Taxonomy" id="1490"/>
    <lineage>
        <taxon>Bacteria</taxon>
        <taxon>Bacillati</taxon>
        <taxon>Bacillota</taxon>
        <taxon>Clostridia</taxon>
        <taxon>Peptostreptococcales</taxon>
        <taxon>Peptostreptococcaceae</taxon>
        <taxon>Paraclostridium</taxon>
    </lineage>
</organism>
<evidence type="ECO:0000313" key="1">
    <source>
        <dbReference type="EMBL" id="WGX75602.1"/>
    </source>
</evidence>